<sequence length="1080" mass="117511">MVRSRGSQADQKTQGHADVEANFAGPSGTRGERHWTSTRPRCARPLEIQDPGATRGPDTRALLCKTDHPSARDREDTGDPTGGPLSCETDTRPRGGWTTAGEVMDGGGTLLHAAALEQMDGIVAGAADSKETEVGAPGGHGSWALASRNDGGGGEAPWDGLQVVHLTEELCQRLERLGSQEEREGLRRQLPPGTVRALLGWLHASTKNGQPGSEGEDYQERLSRLEEDRESLVLQVSVLTDQVEAQGDKIRELEFCLDEHREKLTGTEEMLQQELLARNNLETQKVDLVTEVSSLKLKITAMEVEDAGEARPADREWVEGLVGTLRLQMSRLEEEVVSVQRDAGAAPAQVLLGELGSLRSRVSELEEEKTRCETKLSSTAAELAELRERVATKEREIEMLRLELASRPPDAVVAAACKDEEIQKMKSAVESLLQSIEEKDRKISELHEALEAYREATELGGRLAPRDRGRPFPPASEAAEVSEPSHPTSRAIRDPSPYDNRSPCRHRSNSLENLRTESGDKCVVWEPMVPHPADKAKAGANGSKYQTLPAQRVSGTPSWGPLGQSPRKLRTTAQHDGTYSYHGSDSSLDRHRSASAPTLGEPNGYSPGSRSGSERGQGSPPSAGVGVAPASPPPSARDARKKGKGLRRLFGRLRRTQSAGLTGEVGGPEKEFRRGGLRATVGPSLGWPRNLPRAGSRELETPFASWGVEQVCGWLSELGLGTCVGLARQWVVRGDTLLRATPEDLERELGLKNPLHRKKLTLALQALGSGEAVGTDALHHTRVTRWLDDVGLPQYKEQFHEARVDGRMLHYITTEDLLLLKVTNLLHHLSIKRAVQVLRLNHFQPDCLIRSAPEGKSSTTGVYRWSNQRLMEWMKQIDLAEYATNLRGSGVHGGLLIFEPRFSVETLASLLSIPPGKTLLRRHLSTSFSLLVGREAQRAKREVMDTAHYSPLSTTAKVKPKRLVFAALGGGRRRKGGCSGGGGGSTGIPEEPEELLCPLELGRTDGDPERSSSPDPDSRDGLAQPCLPRVNVSEGTVRQIGAFSQELINLTSLLAEDGASTRPGRARPGSGRSSWDPPHK</sequence>
<dbReference type="RefSeq" id="XP_032816056.1">
    <property type="nucleotide sequence ID" value="XM_032960165.1"/>
</dbReference>
<evidence type="ECO:0000259" key="7">
    <source>
        <dbReference type="PROSITE" id="PS50105"/>
    </source>
</evidence>
<keyword evidence="8" id="KW-1185">Reference proteome</keyword>
<feature type="compositionally biased region" description="Polar residues" evidence="6">
    <location>
        <begin position="548"/>
        <end position="557"/>
    </location>
</feature>
<feature type="compositionally biased region" description="Low complexity" evidence="6">
    <location>
        <begin position="604"/>
        <end position="629"/>
    </location>
</feature>
<feature type="compositionally biased region" description="Basic residues" evidence="6">
    <location>
        <begin position="639"/>
        <end position="655"/>
    </location>
</feature>
<dbReference type="Gene3D" id="1.10.150.50">
    <property type="entry name" value="Transcription Factor, Ets-1"/>
    <property type="match status" value="3"/>
</dbReference>
<keyword evidence="3" id="KW-0677">Repeat</keyword>
<reference evidence="9" key="1">
    <citation type="submission" date="2025-08" db="UniProtKB">
        <authorList>
            <consortium name="RefSeq"/>
        </authorList>
    </citation>
    <scope>IDENTIFICATION</scope>
    <source>
        <tissue evidence="9">Sperm</tissue>
    </source>
</reference>
<evidence type="ECO:0000256" key="4">
    <source>
        <dbReference type="ARBA" id="ARBA00023054"/>
    </source>
</evidence>
<feature type="region of interest" description="Disordered" evidence="6">
    <location>
        <begin position="457"/>
        <end position="512"/>
    </location>
</feature>
<dbReference type="Pfam" id="PF07647">
    <property type="entry name" value="SAM_2"/>
    <property type="match status" value="1"/>
</dbReference>
<feature type="region of interest" description="Disordered" evidence="6">
    <location>
        <begin position="1"/>
        <end position="96"/>
    </location>
</feature>
<feature type="compositionally biased region" description="Polar residues" evidence="6">
    <location>
        <begin position="571"/>
        <end position="586"/>
    </location>
</feature>
<dbReference type="GO" id="GO:0007528">
    <property type="term" value="P:neuromuscular junction development"/>
    <property type="evidence" value="ECO:0007669"/>
    <property type="project" value="TreeGrafter"/>
</dbReference>
<dbReference type="FunFam" id="1.10.150.50:FF:000005">
    <property type="entry name" value="Liprin-beta-1 isoform 1"/>
    <property type="match status" value="1"/>
</dbReference>
<dbReference type="InterPro" id="IPR058914">
    <property type="entry name" value="LIPB1/2_CC"/>
</dbReference>
<feature type="coiled-coil region" evidence="5">
    <location>
        <begin position="322"/>
        <end position="456"/>
    </location>
</feature>
<proteinExistence type="inferred from homology"/>
<dbReference type="AlphaFoldDB" id="A0AAJ7TDQ9"/>
<evidence type="ECO:0000256" key="5">
    <source>
        <dbReference type="SAM" id="Coils"/>
    </source>
</evidence>
<dbReference type="Pfam" id="PF26022">
    <property type="entry name" value="CC_Liprin_beta"/>
    <property type="match status" value="1"/>
</dbReference>
<dbReference type="Proteomes" id="UP001318040">
    <property type="component" value="Chromosome 24"/>
</dbReference>
<dbReference type="InterPro" id="IPR013761">
    <property type="entry name" value="SAM/pointed_sf"/>
</dbReference>
<dbReference type="PROSITE" id="PS50105">
    <property type="entry name" value="SAM_DOMAIN"/>
    <property type="match status" value="2"/>
</dbReference>
<evidence type="ECO:0000313" key="9">
    <source>
        <dbReference type="RefSeq" id="XP_032816056.1"/>
    </source>
</evidence>
<feature type="compositionally biased region" description="Polar residues" evidence="6">
    <location>
        <begin position="1"/>
        <end position="12"/>
    </location>
</feature>
<dbReference type="PANTHER" id="PTHR12587">
    <property type="entry name" value="LAR INTERACTING PROTEIN LIP -RELATED PROTEIN"/>
    <property type="match status" value="1"/>
</dbReference>
<keyword evidence="4 5" id="KW-0175">Coiled coil</keyword>
<dbReference type="PANTHER" id="PTHR12587:SF14">
    <property type="entry name" value="AT31531P"/>
    <property type="match status" value="1"/>
</dbReference>
<dbReference type="KEGG" id="pmrn:116945644"/>
<feature type="region of interest" description="Disordered" evidence="6">
    <location>
        <begin position="1000"/>
        <end position="1026"/>
    </location>
</feature>
<feature type="region of interest" description="Disordered" evidence="6">
    <location>
        <begin position="1054"/>
        <end position="1080"/>
    </location>
</feature>
<evidence type="ECO:0000256" key="3">
    <source>
        <dbReference type="ARBA" id="ARBA00022737"/>
    </source>
</evidence>
<feature type="compositionally biased region" description="Low complexity" evidence="6">
    <location>
        <begin position="1060"/>
        <end position="1074"/>
    </location>
</feature>
<evidence type="ECO:0000256" key="2">
    <source>
        <dbReference type="ARBA" id="ARBA00022553"/>
    </source>
</evidence>
<protein>
    <submittedName>
        <fullName evidence="9">Liprin-beta-2-like isoform X1</fullName>
    </submittedName>
</protein>
<comment type="similarity">
    <text evidence="1">Belongs to the liprin family. Liprin-beta subfamily.</text>
</comment>
<dbReference type="GO" id="GO:0005829">
    <property type="term" value="C:cytosol"/>
    <property type="evidence" value="ECO:0007669"/>
    <property type="project" value="UniProtKB-ARBA"/>
</dbReference>
<feature type="domain" description="SAM" evidence="7">
    <location>
        <begin position="778"/>
        <end position="841"/>
    </location>
</feature>
<evidence type="ECO:0000313" key="8">
    <source>
        <dbReference type="Proteomes" id="UP001318040"/>
    </source>
</evidence>
<name>A0AAJ7TDQ9_PETMA</name>
<dbReference type="SUPFAM" id="SSF47769">
    <property type="entry name" value="SAM/Pointed domain"/>
    <property type="match status" value="3"/>
</dbReference>
<feature type="coiled-coil region" evidence="5">
    <location>
        <begin position="215"/>
        <end position="242"/>
    </location>
</feature>
<dbReference type="InterPro" id="IPR037617">
    <property type="entry name" value="LIPB1/2_SAM_1"/>
</dbReference>
<keyword evidence="2" id="KW-0597">Phosphoprotein</keyword>
<dbReference type="CDD" id="cd09563">
    <property type="entry name" value="SAM_liprin-beta1_2_repeat1"/>
    <property type="match status" value="1"/>
</dbReference>
<organism evidence="8 9">
    <name type="scientific">Petromyzon marinus</name>
    <name type="common">Sea lamprey</name>
    <dbReference type="NCBI Taxonomy" id="7757"/>
    <lineage>
        <taxon>Eukaryota</taxon>
        <taxon>Metazoa</taxon>
        <taxon>Chordata</taxon>
        <taxon>Craniata</taxon>
        <taxon>Vertebrata</taxon>
        <taxon>Cyclostomata</taxon>
        <taxon>Hyperoartia</taxon>
        <taxon>Petromyzontiformes</taxon>
        <taxon>Petromyzontidae</taxon>
        <taxon>Petromyzon</taxon>
    </lineage>
</organism>
<feature type="region of interest" description="Disordered" evidence="6">
    <location>
        <begin position="548"/>
        <end position="671"/>
    </location>
</feature>
<gene>
    <name evidence="9" type="primary">LOC116945644</name>
</gene>
<evidence type="ECO:0000256" key="1">
    <source>
        <dbReference type="ARBA" id="ARBA00007547"/>
    </source>
</evidence>
<dbReference type="SMART" id="SM00454">
    <property type="entry name" value="SAM"/>
    <property type="match status" value="3"/>
</dbReference>
<dbReference type="InterPro" id="IPR029515">
    <property type="entry name" value="Liprin"/>
</dbReference>
<accession>A0AAJ7TDQ9</accession>
<dbReference type="GO" id="GO:0048786">
    <property type="term" value="C:presynaptic active zone"/>
    <property type="evidence" value="ECO:0007669"/>
    <property type="project" value="TreeGrafter"/>
</dbReference>
<dbReference type="FunFam" id="1.10.150.50:FF:000007">
    <property type="entry name" value="Liprin-beta-1 isoform 1"/>
    <property type="match status" value="1"/>
</dbReference>
<feature type="compositionally biased region" description="Basic and acidic residues" evidence="6">
    <location>
        <begin position="1002"/>
        <end position="1020"/>
    </location>
</feature>
<evidence type="ECO:0000256" key="6">
    <source>
        <dbReference type="SAM" id="MobiDB-lite"/>
    </source>
</evidence>
<dbReference type="InterPro" id="IPR001660">
    <property type="entry name" value="SAM"/>
</dbReference>
<feature type="domain" description="SAM" evidence="7">
    <location>
        <begin position="706"/>
        <end position="770"/>
    </location>
</feature>
<dbReference type="Pfam" id="PF00536">
    <property type="entry name" value="SAM_1"/>
    <property type="match status" value="2"/>
</dbReference>
<feature type="compositionally biased region" description="Basic and acidic residues" evidence="6">
    <location>
        <begin position="65"/>
        <end position="77"/>
    </location>
</feature>